<dbReference type="EMBL" id="FOAN01000019">
    <property type="protein sequence ID" value="SEM70033.1"/>
    <property type="molecule type" value="Genomic_DNA"/>
</dbReference>
<protein>
    <submittedName>
        <fullName evidence="1">Uncharacterized protein</fullName>
    </submittedName>
</protein>
<sequence>MIPCDSPTKAANCGQAAEYRIKVGRTVHWHVCEHCRSFFFKGHAAKPLTAEEHIAARDGVIDAVRDDLLRRSQLGIKKYGTTLERKDLNLRDWLQHTYEEHLDAANYLKRAIMEIDSENPSPF</sequence>
<dbReference type="RefSeq" id="WP_208862403.1">
    <property type="nucleotide sequence ID" value="NZ_FOAN01000019.1"/>
</dbReference>
<dbReference type="STRING" id="1036779.SAMN04515666_11958"/>
<organism evidence="1 2">
    <name type="scientific">Bosea lupini</name>
    <dbReference type="NCBI Taxonomy" id="1036779"/>
    <lineage>
        <taxon>Bacteria</taxon>
        <taxon>Pseudomonadati</taxon>
        <taxon>Pseudomonadota</taxon>
        <taxon>Alphaproteobacteria</taxon>
        <taxon>Hyphomicrobiales</taxon>
        <taxon>Boseaceae</taxon>
        <taxon>Bosea</taxon>
    </lineage>
</organism>
<dbReference type="AlphaFoldDB" id="A0A1H8AHL2"/>
<keyword evidence="2" id="KW-1185">Reference proteome</keyword>
<proteinExistence type="predicted"/>
<name>A0A1H8AHL2_9HYPH</name>
<gene>
    <name evidence="1" type="ORF">SAMN04515666_11958</name>
</gene>
<reference evidence="2" key="1">
    <citation type="submission" date="2016-10" db="EMBL/GenBank/DDBJ databases">
        <authorList>
            <person name="Varghese N."/>
            <person name="Submissions S."/>
        </authorList>
    </citation>
    <scope>NUCLEOTIDE SEQUENCE [LARGE SCALE GENOMIC DNA]</scope>
    <source>
        <strain evidence="2">LMG 26383,CCUG 61248,R- 45681</strain>
    </source>
</reference>
<dbReference type="Proteomes" id="UP000199664">
    <property type="component" value="Unassembled WGS sequence"/>
</dbReference>
<evidence type="ECO:0000313" key="1">
    <source>
        <dbReference type="EMBL" id="SEM70033.1"/>
    </source>
</evidence>
<accession>A0A1H8AHL2</accession>
<evidence type="ECO:0000313" key="2">
    <source>
        <dbReference type="Proteomes" id="UP000199664"/>
    </source>
</evidence>